<keyword evidence="2" id="KW-1185">Reference proteome</keyword>
<dbReference type="RefSeq" id="WP_143722218.1">
    <property type="nucleotide sequence ID" value="NZ_VKDB01000047.1"/>
</dbReference>
<organism evidence="1 2">
    <name type="scientific">Deinococcus detaillensis</name>
    <dbReference type="NCBI Taxonomy" id="2592048"/>
    <lineage>
        <taxon>Bacteria</taxon>
        <taxon>Thermotogati</taxon>
        <taxon>Deinococcota</taxon>
        <taxon>Deinococci</taxon>
        <taxon>Deinococcales</taxon>
        <taxon>Deinococcaceae</taxon>
        <taxon>Deinococcus</taxon>
    </lineage>
</organism>
<comment type="caution">
    <text evidence="1">The sequence shown here is derived from an EMBL/GenBank/DDBJ whole genome shotgun (WGS) entry which is preliminary data.</text>
</comment>
<proteinExistence type="predicted"/>
<evidence type="ECO:0000313" key="2">
    <source>
        <dbReference type="Proteomes" id="UP000316092"/>
    </source>
</evidence>
<dbReference type="Proteomes" id="UP000316092">
    <property type="component" value="Unassembled WGS sequence"/>
</dbReference>
<evidence type="ECO:0000313" key="1">
    <source>
        <dbReference type="EMBL" id="TSA79186.1"/>
    </source>
</evidence>
<name>A0A553UG91_9DEIO</name>
<gene>
    <name evidence="1" type="ORF">FNU79_18205</name>
</gene>
<protein>
    <submittedName>
        <fullName evidence="1">Uncharacterized protein</fullName>
    </submittedName>
</protein>
<accession>A0A553UG91</accession>
<dbReference type="AlphaFoldDB" id="A0A553UG91"/>
<dbReference type="EMBL" id="VKDB01000047">
    <property type="protein sequence ID" value="TSA79186.1"/>
    <property type="molecule type" value="Genomic_DNA"/>
</dbReference>
<sequence>MNFKNAARELGAAGLFSEVDQEHLVPFFEKKLKSGAPQSRDAWVQFFDELGEEVGKHPSHSKLGHELLKFASDLKHAPRDQADRSLHQLNVGQVN</sequence>
<reference evidence="1 2" key="1">
    <citation type="submission" date="2019-07" db="EMBL/GenBank/DDBJ databases">
        <title>Deinococcus detaillus sp. nov., isolated from humus soil in Antarctica.</title>
        <authorList>
            <person name="Zhang K."/>
        </authorList>
    </citation>
    <scope>NUCLEOTIDE SEQUENCE [LARGE SCALE GENOMIC DNA]</scope>
    <source>
        <strain evidence="1 2">H1</strain>
    </source>
</reference>